<name>A0ABS2PWW9_9BACL</name>
<dbReference type="RefSeq" id="WP_205002331.1">
    <property type="nucleotide sequence ID" value="NZ_JAFBER010000002.1"/>
</dbReference>
<comment type="similarity">
    <text evidence="1">Belongs to the FlgD family.</text>
</comment>
<evidence type="ECO:0000256" key="1">
    <source>
        <dbReference type="ARBA" id="ARBA00010577"/>
    </source>
</evidence>
<evidence type="ECO:0000313" key="4">
    <source>
        <dbReference type="Proteomes" id="UP000808914"/>
    </source>
</evidence>
<dbReference type="Proteomes" id="UP000808914">
    <property type="component" value="Unassembled WGS sequence"/>
</dbReference>
<evidence type="ECO:0000256" key="2">
    <source>
        <dbReference type="ARBA" id="ARBA00022795"/>
    </source>
</evidence>
<organism evidence="3 4">
    <name type="scientific">Scopulibacillus daqui</name>
    <dbReference type="NCBI Taxonomy" id="1469162"/>
    <lineage>
        <taxon>Bacteria</taxon>
        <taxon>Bacillati</taxon>
        <taxon>Bacillota</taxon>
        <taxon>Bacilli</taxon>
        <taxon>Bacillales</taxon>
        <taxon>Sporolactobacillaceae</taxon>
        <taxon>Scopulibacillus</taxon>
    </lineage>
</organism>
<dbReference type="Pfam" id="PF03963">
    <property type="entry name" value="FlgD"/>
    <property type="match status" value="1"/>
</dbReference>
<protein>
    <submittedName>
        <fullName evidence="3">Flagellar basal-body rod modification protein FlgD</fullName>
    </submittedName>
</protein>
<reference evidence="3 4" key="1">
    <citation type="submission" date="2021-01" db="EMBL/GenBank/DDBJ databases">
        <title>Genomic Encyclopedia of Type Strains, Phase IV (KMG-IV): sequencing the most valuable type-strain genomes for metagenomic binning, comparative biology and taxonomic classification.</title>
        <authorList>
            <person name="Goeker M."/>
        </authorList>
    </citation>
    <scope>NUCLEOTIDE SEQUENCE [LARGE SCALE GENOMIC DNA]</scope>
    <source>
        <strain evidence="3 4">DSM 28236</strain>
    </source>
</reference>
<keyword evidence="2" id="KW-1005">Bacterial flagellum biogenesis</keyword>
<proteinExistence type="inferred from homology"/>
<keyword evidence="4" id="KW-1185">Reference proteome</keyword>
<dbReference type="InterPro" id="IPR005648">
    <property type="entry name" value="FlgD"/>
</dbReference>
<sequence length="153" mass="17051">MKIADDLYLENKPDEKKLTSNSNLGKDDFLKLLITELKNQDPMQPMDNKDLISQMAAFTSLEQTQNMSGSIDKFVNMQSQNLLASQVNMIGKHITWNKSFTDADSSHVIDQIISLVTGIAVKDGKVKYVSDTGETIDPGQIISISAKQRAIRF</sequence>
<keyword evidence="3" id="KW-0282">Flagellum</keyword>
<keyword evidence="3" id="KW-0966">Cell projection</keyword>
<comment type="caution">
    <text evidence="3">The sequence shown here is derived from an EMBL/GenBank/DDBJ whole genome shotgun (WGS) entry which is preliminary data.</text>
</comment>
<keyword evidence="3" id="KW-0969">Cilium</keyword>
<evidence type="ECO:0000313" key="3">
    <source>
        <dbReference type="EMBL" id="MBM7644361.1"/>
    </source>
</evidence>
<accession>A0ABS2PWW9</accession>
<gene>
    <name evidence="3" type="ORF">JOD45_000554</name>
</gene>
<dbReference type="EMBL" id="JAFBER010000002">
    <property type="protein sequence ID" value="MBM7644361.1"/>
    <property type="molecule type" value="Genomic_DNA"/>
</dbReference>